<evidence type="ECO:0000313" key="3">
    <source>
        <dbReference type="EMBL" id="MDM5139822.1"/>
    </source>
</evidence>
<dbReference type="PANTHER" id="PTHR47542:SF2">
    <property type="entry name" value="ACYL-COA N-ACYLTRANSFERASES (NAT) SUPERFAMILY PROTEIN"/>
    <property type="match status" value="1"/>
</dbReference>
<dbReference type="GeneID" id="92721692"/>
<dbReference type="InterPro" id="IPR016181">
    <property type="entry name" value="Acyl_CoA_acyltransferase"/>
</dbReference>
<dbReference type="CDD" id="cd04301">
    <property type="entry name" value="NAT_SF"/>
    <property type="match status" value="1"/>
</dbReference>
<dbReference type="Proteomes" id="UP001168107">
    <property type="component" value="Unassembled WGS sequence"/>
</dbReference>
<keyword evidence="4" id="KW-1185">Reference proteome</keyword>
<dbReference type="Proteomes" id="UP001168216">
    <property type="component" value="Unassembled WGS sequence"/>
</dbReference>
<dbReference type="EMBL" id="JAOPLL010000006">
    <property type="protein sequence ID" value="MDM5072713.1"/>
    <property type="molecule type" value="Genomic_DNA"/>
</dbReference>
<dbReference type="PANTHER" id="PTHR47542">
    <property type="entry name" value="ACYL-COA N-ACYLTRANSFERASES (NAT) SUPERFAMILY PROTEIN"/>
    <property type="match status" value="1"/>
</dbReference>
<accession>A0AAW7HXG1</accession>
<feature type="domain" description="N-acetyltransferase" evidence="1">
    <location>
        <begin position="2"/>
        <end position="150"/>
    </location>
</feature>
<comment type="caution">
    <text evidence="3">The sequence shown here is derived from an EMBL/GenBank/DDBJ whole genome shotgun (WGS) entry which is preliminary data.</text>
</comment>
<dbReference type="EMBL" id="JAOPLV010000003">
    <property type="protein sequence ID" value="MDM5139822.1"/>
    <property type="molecule type" value="Genomic_DNA"/>
</dbReference>
<dbReference type="Pfam" id="PF00583">
    <property type="entry name" value="Acetyltransf_1"/>
    <property type="match status" value="1"/>
</dbReference>
<organism evidence="3 5">
    <name type="scientific">Aeromonas bestiarum</name>
    <dbReference type="NCBI Taxonomy" id="105751"/>
    <lineage>
        <taxon>Bacteria</taxon>
        <taxon>Pseudomonadati</taxon>
        <taxon>Pseudomonadota</taxon>
        <taxon>Gammaproteobacteria</taxon>
        <taxon>Aeromonadales</taxon>
        <taxon>Aeromonadaceae</taxon>
        <taxon>Aeromonas</taxon>
    </lineage>
</organism>
<evidence type="ECO:0000313" key="4">
    <source>
        <dbReference type="Proteomes" id="UP001168107"/>
    </source>
</evidence>
<evidence type="ECO:0000313" key="5">
    <source>
        <dbReference type="Proteomes" id="UP001168216"/>
    </source>
</evidence>
<evidence type="ECO:0000313" key="2">
    <source>
        <dbReference type="EMBL" id="MDM5072713.1"/>
    </source>
</evidence>
<dbReference type="RefSeq" id="WP_274453318.1">
    <property type="nucleotide sequence ID" value="NZ_CAXIQV010000017.1"/>
</dbReference>
<dbReference type="SUPFAM" id="SSF55729">
    <property type="entry name" value="Acyl-CoA N-acyltransferases (Nat)"/>
    <property type="match status" value="1"/>
</dbReference>
<dbReference type="AlphaFoldDB" id="A0AAW7HXG1"/>
<sequence length="184" mass="21075">MLTVRAARTDDLGAIVKLERYCFPPEVAFGRSRWHYLLTHAKGRTLLVLDEKDQLMGYLSLLEHRGWDRLVIQTLAIRWTIRRQGWARRLLEQVIREGREAGWGAVRLEVGDANEEALALYQALGFKAQQRLPDYYGRDQHAHRLVLPLVSDEVRTLRRQRRSVQAALCRQARALSGHGSGGPA</sequence>
<dbReference type="Gene3D" id="3.40.630.30">
    <property type="match status" value="1"/>
</dbReference>
<evidence type="ECO:0000259" key="1">
    <source>
        <dbReference type="PROSITE" id="PS51186"/>
    </source>
</evidence>
<dbReference type="PROSITE" id="PS51186">
    <property type="entry name" value="GNAT"/>
    <property type="match status" value="1"/>
</dbReference>
<reference evidence="3" key="1">
    <citation type="submission" date="2023-08" db="EMBL/GenBank/DDBJ databases">
        <title>WGS of Aeromonas isolates.</title>
        <authorList>
            <person name="Lee H."/>
        </authorList>
    </citation>
    <scope>NUCLEOTIDE SEQUENCE</scope>
    <source>
        <strain evidence="3">SL22</strain>
        <strain evidence="2">SU58-3</strain>
    </source>
</reference>
<gene>
    <name evidence="2" type="ORF">OB935_12840</name>
    <name evidence="3" type="ORF">OB959_08420</name>
</gene>
<protein>
    <submittedName>
        <fullName evidence="3">GNAT family N-acetyltransferase</fullName>
    </submittedName>
</protein>
<dbReference type="InterPro" id="IPR000182">
    <property type="entry name" value="GNAT_dom"/>
</dbReference>
<name>A0AAW7HXG1_9GAMM</name>
<proteinExistence type="predicted"/>
<dbReference type="GO" id="GO:0016747">
    <property type="term" value="F:acyltransferase activity, transferring groups other than amino-acyl groups"/>
    <property type="evidence" value="ECO:0007669"/>
    <property type="project" value="InterPro"/>
</dbReference>